<evidence type="ECO:0000313" key="5">
    <source>
        <dbReference type="EMBL" id="AEF93456.1"/>
    </source>
</evidence>
<dbReference type="KEGG" id="dca:Desca_0566"/>
<keyword evidence="2" id="KW-0677">Repeat</keyword>
<feature type="domain" description="SLH" evidence="4">
    <location>
        <begin position="174"/>
        <end position="237"/>
    </location>
</feature>
<evidence type="ECO:0000256" key="3">
    <source>
        <dbReference type="SAM" id="SignalP"/>
    </source>
</evidence>
<protein>
    <submittedName>
        <fullName evidence="5">S-layer domain-containing protein</fullName>
    </submittedName>
</protein>
<dbReference type="RefSeq" id="WP_013809700.1">
    <property type="nucleotide sequence ID" value="NC_015565.1"/>
</dbReference>
<keyword evidence="1 3" id="KW-0732">Signal</keyword>
<dbReference type="Proteomes" id="UP000009226">
    <property type="component" value="Chromosome"/>
</dbReference>
<feature type="domain" description="SLH" evidence="4">
    <location>
        <begin position="48"/>
        <end position="111"/>
    </location>
</feature>
<feature type="signal peptide" evidence="3">
    <location>
        <begin position="1"/>
        <end position="27"/>
    </location>
</feature>
<dbReference type="PANTHER" id="PTHR43308">
    <property type="entry name" value="OUTER MEMBRANE PROTEIN ALPHA-RELATED"/>
    <property type="match status" value="1"/>
</dbReference>
<dbReference type="HOGENOM" id="CLU_047226_0_0_9"/>
<dbReference type="PROSITE" id="PS51272">
    <property type="entry name" value="SLH"/>
    <property type="match status" value="2"/>
</dbReference>
<dbReference type="AlphaFoldDB" id="F6B7T4"/>
<dbReference type="InterPro" id="IPR051465">
    <property type="entry name" value="Cell_Envelope_Struct_Comp"/>
</dbReference>
<evidence type="ECO:0000259" key="4">
    <source>
        <dbReference type="PROSITE" id="PS51272"/>
    </source>
</evidence>
<accession>F6B7T4</accession>
<dbReference type="InterPro" id="IPR001119">
    <property type="entry name" value="SLH_dom"/>
</dbReference>
<dbReference type="eggNOG" id="COG1404">
    <property type="taxonomic scope" value="Bacteria"/>
</dbReference>
<dbReference type="Pfam" id="PF00395">
    <property type="entry name" value="SLH"/>
    <property type="match status" value="2"/>
</dbReference>
<organism evidence="5 6">
    <name type="scientific">Desulfotomaculum nigrificans (strain DSM 14880 / VKM B-2319 / CO-1-SRB)</name>
    <name type="common">Desulfotomaculum carboxydivorans</name>
    <dbReference type="NCBI Taxonomy" id="868595"/>
    <lineage>
        <taxon>Bacteria</taxon>
        <taxon>Bacillati</taxon>
        <taxon>Bacillota</taxon>
        <taxon>Clostridia</taxon>
        <taxon>Eubacteriales</taxon>
        <taxon>Desulfotomaculaceae</taxon>
        <taxon>Desulfotomaculum</taxon>
    </lineage>
</organism>
<name>F6B7T4_DESCC</name>
<evidence type="ECO:0000256" key="1">
    <source>
        <dbReference type="ARBA" id="ARBA00022729"/>
    </source>
</evidence>
<evidence type="ECO:0000256" key="2">
    <source>
        <dbReference type="ARBA" id="ARBA00022737"/>
    </source>
</evidence>
<dbReference type="InterPro" id="IPR032812">
    <property type="entry name" value="SbsA_Ig"/>
</dbReference>
<evidence type="ECO:0000313" key="6">
    <source>
        <dbReference type="Proteomes" id="UP000009226"/>
    </source>
</evidence>
<keyword evidence="6" id="KW-1185">Reference proteome</keyword>
<sequence precursor="true">MRKAGKLFIMLFSVIMLTTLLVSSAWADPWKKTQVQTKGWQKHQNQLTVTYHFKDIQNHWARNEIQNLYAKGVMKGYEQQLFKPNSSVSKNEALATIMRIVDHQQVNINSDKKKLLQRIFPAWMGLAPIQAYDSGILADWELINWNGNQPATRIEVAMWLSRAAGDKEVSVKELLSFKDIKQLSKDELVYAAIMYNRGIMRGTPDGYLNPFKPISRGEFAVMICRFMDSETGNYHDENGQESPDLVEQLTPANGAKVATDTKEFKINFSADMVLADGKDMGDLAEAVKILKYQDGRWVDAGLEFALVFNENNDQLVVKLDNNENLATDTKYCITVDDGILVADTSKEEPFDGIAKGQWSFTAE</sequence>
<gene>
    <name evidence="5" type="ordered locus">Desca_0566</name>
</gene>
<dbReference type="EMBL" id="CP002736">
    <property type="protein sequence ID" value="AEF93456.1"/>
    <property type="molecule type" value="Genomic_DNA"/>
</dbReference>
<feature type="chain" id="PRO_5003333439" evidence="3">
    <location>
        <begin position="28"/>
        <end position="363"/>
    </location>
</feature>
<proteinExistence type="predicted"/>
<dbReference type="Pfam" id="PF13205">
    <property type="entry name" value="Big_5"/>
    <property type="match status" value="1"/>
</dbReference>
<reference evidence="5 6" key="1">
    <citation type="submission" date="2011-05" db="EMBL/GenBank/DDBJ databases">
        <title>Complete sequence of Desulfotomaculum carboxydivorans CO-1-SRB.</title>
        <authorList>
            <consortium name="US DOE Joint Genome Institute"/>
            <person name="Lucas S."/>
            <person name="Han J."/>
            <person name="Lapidus A."/>
            <person name="Cheng J.-F."/>
            <person name="Goodwin L."/>
            <person name="Pitluck S."/>
            <person name="Peters L."/>
            <person name="Mikhailova N."/>
            <person name="Lu M."/>
            <person name="Han C."/>
            <person name="Tapia R."/>
            <person name="Land M."/>
            <person name="Hauser L."/>
            <person name="Kyrpides N."/>
            <person name="Ivanova N."/>
            <person name="Pagani I."/>
            <person name="Stams A."/>
            <person name="Plugge C."/>
            <person name="Muyzer G."/>
            <person name="Kuever J."/>
            <person name="Parshina S."/>
            <person name="Ivanova A."/>
            <person name="Nazina T."/>
            <person name="Woyke T."/>
        </authorList>
    </citation>
    <scope>NUCLEOTIDE SEQUENCE [LARGE SCALE GENOMIC DNA]</scope>
    <source>
        <strain evidence="6">DSM 14880 / VKM B-2319 / CO-1-SRB</strain>
    </source>
</reference>
<dbReference type="PANTHER" id="PTHR43308:SF5">
    <property type="entry name" value="S-LAYER PROTEIN _ PEPTIDOGLYCAN ENDO-BETA-N-ACETYLGLUCOSAMINIDASE"/>
    <property type="match status" value="1"/>
</dbReference>
<dbReference type="STRING" id="868595.Desca_0566"/>